<feature type="transmembrane region" description="Helical" evidence="6">
    <location>
        <begin position="67"/>
        <end position="90"/>
    </location>
</feature>
<feature type="transmembrane region" description="Helical" evidence="6">
    <location>
        <begin position="135"/>
        <end position="154"/>
    </location>
</feature>
<dbReference type="Proteomes" id="UP000094172">
    <property type="component" value="Unassembled WGS sequence"/>
</dbReference>
<evidence type="ECO:0000313" key="8">
    <source>
        <dbReference type="EMBL" id="ODR95351.1"/>
    </source>
</evidence>
<feature type="transmembrane region" description="Helical" evidence="6">
    <location>
        <begin position="7"/>
        <end position="27"/>
    </location>
</feature>
<keyword evidence="9" id="KW-1185">Reference proteome</keyword>
<dbReference type="GO" id="GO:0015386">
    <property type="term" value="F:potassium:proton antiporter activity"/>
    <property type="evidence" value="ECO:0007669"/>
    <property type="project" value="TreeGrafter"/>
</dbReference>
<comment type="subcellular location">
    <subcellularLocation>
        <location evidence="1">Membrane</location>
        <topology evidence="1">Multi-pass membrane protein</topology>
    </subcellularLocation>
</comment>
<evidence type="ECO:0000256" key="2">
    <source>
        <dbReference type="ARBA" id="ARBA00022692"/>
    </source>
</evidence>
<feature type="transmembrane region" description="Helical" evidence="6">
    <location>
        <begin position="304"/>
        <end position="327"/>
    </location>
</feature>
<dbReference type="GO" id="GO:0015385">
    <property type="term" value="F:sodium:proton antiporter activity"/>
    <property type="evidence" value="ECO:0007669"/>
    <property type="project" value="TreeGrafter"/>
</dbReference>
<evidence type="ECO:0000256" key="4">
    <source>
        <dbReference type="ARBA" id="ARBA00023136"/>
    </source>
</evidence>
<reference evidence="8 9" key="1">
    <citation type="journal article" date="2016" name="Environ. Microbiol.">
        <title>New Methyloceanibacter diversity from North Sea sediments includes methanotroph containing solely the soluble methane monooxygenase.</title>
        <authorList>
            <person name="Vekeman B."/>
            <person name="Kerckhof F.M."/>
            <person name="Cremers G."/>
            <person name="de Vos P."/>
            <person name="Vandamme P."/>
            <person name="Boon N."/>
            <person name="Op den Camp H.J."/>
            <person name="Heylen K."/>
        </authorList>
    </citation>
    <scope>NUCLEOTIDE SEQUENCE [LARGE SCALE GENOMIC DNA]</scope>
    <source>
        <strain evidence="8 9">R-67176</strain>
    </source>
</reference>
<feature type="transmembrane region" description="Helical" evidence="6">
    <location>
        <begin position="361"/>
        <end position="379"/>
    </location>
</feature>
<dbReference type="EMBL" id="LPWE01000011">
    <property type="protein sequence ID" value="ODR95351.1"/>
    <property type="molecule type" value="Genomic_DNA"/>
</dbReference>
<name>A0A1E3VPV6_9HYPH</name>
<keyword evidence="4 6" id="KW-0472">Membrane</keyword>
<dbReference type="PANTHER" id="PTHR37958">
    <property type="entry name" value="SODIUM-POTASSIUM/PROTON ANTIPORTER CHAA"/>
    <property type="match status" value="1"/>
</dbReference>
<organism evidence="8 9">
    <name type="scientific">Methyloceanibacter stevinii</name>
    <dbReference type="NCBI Taxonomy" id="1774970"/>
    <lineage>
        <taxon>Bacteria</taxon>
        <taxon>Pseudomonadati</taxon>
        <taxon>Pseudomonadota</taxon>
        <taxon>Alphaproteobacteria</taxon>
        <taxon>Hyphomicrobiales</taxon>
        <taxon>Hyphomicrobiaceae</taxon>
        <taxon>Methyloceanibacter</taxon>
    </lineage>
</organism>
<feature type="transmembrane region" description="Helical" evidence="6">
    <location>
        <begin position="166"/>
        <end position="184"/>
    </location>
</feature>
<feature type="region of interest" description="Disordered" evidence="5">
    <location>
        <begin position="203"/>
        <end position="228"/>
    </location>
</feature>
<evidence type="ECO:0000256" key="5">
    <source>
        <dbReference type="SAM" id="MobiDB-lite"/>
    </source>
</evidence>
<dbReference type="InterPro" id="IPR052946">
    <property type="entry name" value="Alkaline_pH_Ca-Antiporter"/>
</dbReference>
<evidence type="ECO:0000256" key="6">
    <source>
        <dbReference type="SAM" id="Phobius"/>
    </source>
</evidence>
<feature type="transmembrane region" description="Helical" evidence="6">
    <location>
        <begin position="263"/>
        <end position="283"/>
    </location>
</feature>
<feature type="transmembrane region" description="Helical" evidence="6">
    <location>
        <begin position="102"/>
        <end position="123"/>
    </location>
</feature>
<feature type="transmembrane region" description="Helical" evidence="6">
    <location>
        <begin position="33"/>
        <end position="55"/>
    </location>
</feature>
<evidence type="ECO:0000256" key="3">
    <source>
        <dbReference type="ARBA" id="ARBA00022989"/>
    </source>
</evidence>
<dbReference type="InterPro" id="IPR004837">
    <property type="entry name" value="NaCa_Exmemb"/>
</dbReference>
<feature type="domain" description="Sodium/calcium exchanger membrane region" evidence="7">
    <location>
        <begin position="36"/>
        <end position="188"/>
    </location>
</feature>
<accession>A0A1E3VPV6</accession>
<dbReference type="AlphaFoldDB" id="A0A1E3VPV6"/>
<sequence length="381" mass="40336">MRAESGLIAGIVTTVLFFTVGKGWLGYLDSLPWLGLMFVWLFGVMIWCAFGVVRHADALAELLGEPYGTLILTLSVISIEVAILATVMLGKTPNPTLPRETMFAILMIVLNGMVGTVLAVGGLRYVQQQYNLQGALAYLAVITPLAFLALVIPTFTESTSGPTLQWQQAIVIGAMTALLYAAFLRIQTTRHRKFFVQPKLTGAGKGVGQTPAVTPSGSDTDMADSGHHGPTYSGPVHAVLLLATLLPVVLLSKPLAALLDHGIAQIGLPNALGGVVIAMLILSPEWTAALQAAMRDQLQRAVNLSLGSALSTIGLTVPVMLAISLFTGTPLKLGLSSVDIVLLSVTLFVCHITFSGAPTNILLGFVHLVLFGTYVLLIFKP</sequence>
<proteinExistence type="predicted"/>
<dbReference type="Pfam" id="PF01699">
    <property type="entry name" value="Na_Ca_ex"/>
    <property type="match status" value="2"/>
</dbReference>
<gene>
    <name evidence="8" type="ORF">AUC70_05580</name>
</gene>
<evidence type="ECO:0000256" key="1">
    <source>
        <dbReference type="ARBA" id="ARBA00004141"/>
    </source>
</evidence>
<comment type="caution">
    <text evidence="8">The sequence shown here is derived from an EMBL/GenBank/DDBJ whole genome shotgun (WGS) entry which is preliminary data.</text>
</comment>
<protein>
    <submittedName>
        <fullName evidence="8">Calcium:proton antiporter</fullName>
    </submittedName>
</protein>
<dbReference type="STRING" id="1774970.AUC70_05580"/>
<feature type="domain" description="Sodium/calcium exchanger membrane region" evidence="7">
    <location>
        <begin position="238"/>
        <end position="379"/>
    </location>
</feature>
<keyword evidence="3 6" id="KW-1133">Transmembrane helix</keyword>
<evidence type="ECO:0000259" key="7">
    <source>
        <dbReference type="Pfam" id="PF01699"/>
    </source>
</evidence>
<dbReference type="GO" id="GO:0005886">
    <property type="term" value="C:plasma membrane"/>
    <property type="evidence" value="ECO:0007669"/>
    <property type="project" value="TreeGrafter"/>
</dbReference>
<dbReference type="PANTHER" id="PTHR37958:SF1">
    <property type="entry name" value="SODIUM-POTASSIUM_PROTON ANTIPORTER CHAA"/>
    <property type="match status" value="1"/>
</dbReference>
<feature type="transmembrane region" description="Helical" evidence="6">
    <location>
        <begin position="232"/>
        <end position="251"/>
    </location>
</feature>
<keyword evidence="2 6" id="KW-0812">Transmembrane</keyword>
<evidence type="ECO:0000313" key="9">
    <source>
        <dbReference type="Proteomes" id="UP000094172"/>
    </source>
</evidence>